<dbReference type="InterPro" id="IPR029063">
    <property type="entry name" value="SAM-dependent_MTases_sf"/>
</dbReference>
<dbReference type="Pfam" id="PF08241">
    <property type="entry name" value="Methyltransf_11"/>
    <property type="match status" value="1"/>
</dbReference>
<accession>A0A378KC96</accession>
<evidence type="ECO:0000259" key="1">
    <source>
        <dbReference type="Pfam" id="PF08241"/>
    </source>
</evidence>
<sequence>MSEYPFSAKNTPPNCVDPDFYQAFQEHFRGSFDAIKERLTIYISFISELVKYYPEIPAVDLGSGRGEWLELLNEHGIGVYGIEKDNNLREVAERRGLTVVHGDALEHIKQLPEQSRSVITAFHVVEHMTFEEMYCLVKEAHRVLVPGGMLLMETPNPENIVVGSSKFYLDPTHTKPIPPEMLAFIPKYLGFFRVKIMRLNETVSLNKTKHLSILDVLGGVSPDYCVLAQKEADTDLLQKTSFLFQKAYGVRLEEIAEFYHRQFSKKLNLRNTRLLLYKFINKLCRLFKNLLSLSKKVIFQCKDICR</sequence>
<dbReference type="EMBL" id="UGOL01000001">
    <property type="protein sequence ID" value="STX81131.1"/>
    <property type="molecule type" value="Genomic_DNA"/>
</dbReference>
<proteinExistence type="predicted"/>
<dbReference type="CDD" id="cd02440">
    <property type="entry name" value="AdoMet_MTases"/>
    <property type="match status" value="1"/>
</dbReference>
<dbReference type="GO" id="GO:0008757">
    <property type="term" value="F:S-adenosylmethionine-dependent methyltransferase activity"/>
    <property type="evidence" value="ECO:0007669"/>
    <property type="project" value="InterPro"/>
</dbReference>
<name>A0A378KC96_LEGPN</name>
<protein>
    <submittedName>
        <fullName evidence="2">Putative methyltransferase</fullName>
    </submittedName>
</protein>
<dbReference type="InterPro" id="IPR013216">
    <property type="entry name" value="Methyltransf_11"/>
</dbReference>
<dbReference type="RefSeq" id="WP_027219953.1">
    <property type="nucleotide sequence ID" value="NZ_BAZA01000140.1"/>
</dbReference>
<dbReference type="Gene3D" id="3.40.50.150">
    <property type="entry name" value="Vaccinia Virus protein VP39"/>
    <property type="match status" value="1"/>
</dbReference>
<reference evidence="2 3" key="1">
    <citation type="submission" date="2018-06" db="EMBL/GenBank/DDBJ databases">
        <authorList>
            <consortium name="Pathogen Informatics"/>
            <person name="Doyle S."/>
        </authorList>
    </citation>
    <scope>NUCLEOTIDE SEQUENCE [LARGE SCALE GENOMIC DNA]</scope>
    <source>
        <strain evidence="2 3">NCTC12000</strain>
    </source>
</reference>
<organism evidence="2 3">
    <name type="scientific">Legionella pneumophila</name>
    <dbReference type="NCBI Taxonomy" id="446"/>
    <lineage>
        <taxon>Bacteria</taxon>
        <taxon>Pseudomonadati</taxon>
        <taxon>Pseudomonadota</taxon>
        <taxon>Gammaproteobacteria</taxon>
        <taxon>Legionellales</taxon>
        <taxon>Legionellaceae</taxon>
        <taxon>Legionella</taxon>
    </lineage>
</organism>
<evidence type="ECO:0000313" key="3">
    <source>
        <dbReference type="Proteomes" id="UP000254631"/>
    </source>
</evidence>
<keyword evidence="2" id="KW-0808">Transferase</keyword>
<dbReference type="GO" id="GO:0032259">
    <property type="term" value="P:methylation"/>
    <property type="evidence" value="ECO:0007669"/>
    <property type="project" value="UniProtKB-KW"/>
</dbReference>
<feature type="domain" description="Methyltransferase type 11" evidence="1">
    <location>
        <begin position="59"/>
        <end position="151"/>
    </location>
</feature>
<keyword evidence="2" id="KW-0489">Methyltransferase</keyword>
<dbReference type="Proteomes" id="UP000254631">
    <property type="component" value="Unassembled WGS sequence"/>
</dbReference>
<evidence type="ECO:0000313" key="2">
    <source>
        <dbReference type="EMBL" id="STX81131.1"/>
    </source>
</evidence>
<dbReference type="SUPFAM" id="SSF53335">
    <property type="entry name" value="S-adenosyl-L-methionine-dependent methyltransferases"/>
    <property type="match status" value="1"/>
</dbReference>
<gene>
    <name evidence="2" type="ORF">NCTC12000_03158</name>
</gene>
<dbReference type="AlphaFoldDB" id="A0A378KC96"/>